<gene>
    <name evidence="2" type="primary">CP</name>
</gene>
<keyword evidence="2" id="KW-0946">Virion</keyword>
<reference evidence="2" key="1">
    <citation type="submission" date="2024-07" db="EMBL/GenBank/DDBJ databases">
        <title>Molecular Identification and Characterization of a novel deltapartitivirus in Allium cepa from Argentina.</title>
        <authorList>
            <person name="Luciani C.C."/>
            <person name="Brugo Carivali M.F."/>
            <person name="Conci V.C."/>
            <person name="Perotto M.C."/>
            <person name="Celli M.G."/>
        </authorList>
    </citation>
    <scope>NUCLEOTIDE SEQUENCE</scope>
    <source>
        <strain evidence="2">Se</strain>
    </source>
</reference>
<feature type="compositionally biased region" description="Polar residues" evidence="1">
    <location>
        <begin position="18"/>
        <end position="33"/>
    </location>
</feature>
<dbReference type="EMBL" id="PP982842">
    <property type="protein sequence ID" value="XCO01321.1"/>
    <property type="molecule type" value="Genomic_RNA"/>
</dbReference>
<feature type="compositionally biased region" description="Low complexity" evidence="1">
    <location>
        <begin position="336"/>
        <end position="345"/>
    </location>
</feature>
<keyword evidence="2" id="KW-0167">Capsid protein</keyword>
<evidence type="ECO:0000256" key="1">
    <source>
        <dbReference type="SAM" id="MobiDB-lite"/>
    </source>
</evidence>
<sequence>MDVRGPDTATEAGAQPPANASTAPRSKTRSTLTRASDVLQDMTRIGVFYDNVPKNRRYADLKRDEMYRNLVDLYEIVFKTHWNFFDRIVTARCDNGAYANTLERYAASIYISSWFHDLYVSNRLAVRKLSDTAYVEHYYLDLVSKSHKYDSFLTALNAHIRPTIVKYTHEETLFVPRICETLATDAVDENYFRIQNYMTNDSLLQNILYTFEDRRLVKMDELSETTLGRPSWLFDVHDSLAYAWFPAEGNYNMEDVALAFIVGTACTPKLGPRDYDEWQLPPGNVRPNRLRDLNLQRIRPISYHGHIEYRCFESRDQRLPDAYMNCLTLSARHAGTTSTAQATSQPSKRQRLQLGPSVKGKQPAESSRRLRSGAQTASREPTPEDEHEAESQAIAQTDVEPAQLTTQVGDLIYQIDVPVFHEVRIVDYIYHARLFNKTDLKSRIAAHRSIIYSLK</sequence>
<feature type="region of interest" description="Disordered" evidence="1">
    <location>
        <begin position="1"/>
        <end position="33"/>
    </location>
</feature>
<accession>A0AAU8MIH7</accession>
<proteinExistence type="predicted"/>
<organism evidence="2">
    <name type="scientific">Allium deltapartitivirus 2</name>
    <dbReference type="NCBI Taxonomy" id="3231923"/>
    <lineage>
        <taxon>Viruses</taxon>
        <taxon>Riboviria</taxon>
        <taxon>Orthornavirae</taxon>
        <taxon>Pisuviricota</taxon>
        <taxon>Duplopiviricetes</taxon>
        <taxon>Durnavirales</taxon>
        <taxon>Partitiviridae</taxon>
        <taxon>Deltapartitivirus</taxon>
    </lineage>
</organism>
<protein>
    <submittedName>
        <fullName evidence="2">Coat protein</fullName>
    </submittedName>
</protein>
<feature type="region of interest" description="Disordered" evidence="1">
    <location>
        <begin position="335"/>
        <end position="392"/>
    </location>
</feature>
<name>A0AAU8MIH7_9VIRU</name>
<dbReference type="GO" id="GO:0019028">
    <property type="term" value="C:viral capsid"/>
    <property type="evidence" value="ECO:0007669"/>
    <property type="project" value="UniProtKB-KW"/>
</dbReference>
<evidence type="ECO:0000313" key="2">
    <source>
        <dbReference type="EMBL" id="XCO01321.1"/>
    </source>
</evidence>